<dbReference type="InterPro" id="IPR043502">
    <property type="entry name" value="DNA/RNA_pol_sf"/>
</dbReference>
<feature type="compositionally biased region" description="Polar residues" evidence="4">
    <location>
        <begin position="783"/>
        <end position="796"/>
    </location>
</feature>
<evidence type="ECO:0000259" key="5">
    <source>
        <dbReference type="PROSITE" id="PS50158"/>
    </source>
</evidence>
<name>A0A8H6TW74_9AGAR</name>
<keyword evidence="1" id="KW-0645">Protease</keyword>
<gene>
    <name evidence="7" type="ORF">MVEN_02611500</name>
</gene>
<dbReference type="InterPro" id="IPR013103">
    <property type="entry name" value="RVT_2"/>
</dbReference>
<evidence type="ECO:0000313" key="8">
    <source>
        <dbReference type="Proteomes" id="UP000620124"/>
    </source>
</evidence>
<dbReference type="SUPFAM" id="SSF53098">
    <property type="entry name" value="Ribonuclease H-like"/>
    <property type="match status" value="1"/>
</dbReference>
<dbReference type="InterPro" id="IPR036397">
    <property type="entry name" value="RNaseH_sf"/>
</dbReference>
<reference evidence="7" key="1">
    <citation type="submission" date="2020-05" db="EMBL/GenBank/DDBJ databases">
        <title>Mycena genomes resolve the evolution of fungal bioluminescence.</title>
        <authorList>
            <person name="Tsai I.J."/>
        </authorList>
    </citation>
    <scope>NUCLEOTIDE SEQUENCE</scope>
    <source>
        <strain evidence="7">CCC161011</strain>
    </source>
</reference>
<dbReference type="Pfam" id="PF22936">
    <property type="entry name" value="Pol_BBD"/>
    <property type="match status" value="1"/>
</dbReference>
<keyword evidence="3" id="KW-0479">Metal-binding</keyword>
<dbReference type="InterPro" id="IPR054722">
    <property type="entry name" value="PolX-like_BBD"/>
</dbReference>
<dbReference type="GO" id="GO:0003723">
    <property type="term" value="F:RNA binding"/>
    <property type="evidence" value="ECO:0007669"/>
    <property type="project" value="UniProtKB-KW"/>
</dbReference>
<feature type="domain" description="Integrase catalytic" evidence="6">
    <location>
        <begin position="529"/>
        <end position="651"/>
    </location>
</feature>
<keyword evidence="1" id="KW-0064">Aspartyl protease</keyword>
<dbReference type="Gene3D" id="3.30.420.10">
    <property type="entry name" value="Ribonuclease H-like superfamily/Ribonuclease H"/>
    <property type="match status" value="1"/>
</dbReference>
<keyword evidence="1" id="KW-0378">Hydrolase</keyword>
<evidence type="ECO:0000256" key="4">
    <source>
        <dbReference type="SAM" id="MobiDB-lite"/>
    </source>
</evidence>
<evidence type="ECO:0000256" key="1">
    <source>
        <dbReference type="ARBA" id="ARBA00022750"/>
    </source>
</evidence>
<dbReference type="Pfam" id="PF25597">
    <property type="entry name" value="SH3_retrovirus"/>
    <property type="match status" value="1"/>
</dbReference>
<dbReference type="GO" id="GO:0005634">
    <property type="term" value="C:nucleus"/>
    <property type="evidence" value="ECO:0007669"/>
    <property type="project" value="UniProtKB-ARBA"/>
</dbReference>
<keyword evidence="3" id="KW-0863">Zinc-finger</keyword>
<keyword evidence="3" id="KW-0862">Zinc</keyword>
<dbReference type="GO" id="GO:0015074">
    <property type="term" value="P:DNA integration"/>
    <property type="evidence" value="ECO:0007669"/>
    <property type="project" value="InterPro"/>
</dbReference>
<evidence type="ECO:0000259" key="6">
    <source>
        <dbReference type="PROSITE" id="PS50994"/>
    </source>
</evidence>
<dbReference type="InterPro" id="IPR057670">
    <property type="entry name" value="SH3_retrovirus"/>
</dbReference>
<comment type="caution">
    <text evidence="7">The sequence shown here is derived from an EMBL/GenBank/DDBJ whole genome shotgun (WGS) entry which is preliminary data.</text>
</comment>
<keyword evidence="2" id="KW-0694">RNA-binding</keyword>
<sequence length="1419" mass="156088">MGPEDDLENTSSTRTRLPVLAQDGNNFTLWHPQLKSYITGAGKLRYIDGRAIEPAMPTAPSAGADAPDTAKHNRELTKYNKDKDEPTKSEFFVLDRLLYENQGDLYAQAFVDRMHQLKCDENERDPRPKLDELDRLIADYARAGGTLADTEKKNIVLHLMPQSWAQNVRNILSNAETARQMALVMNPSMPAPIFTADMLIHAIRSLATTESALNPTAPASVGAALVAGPNDICDNCGKKGHFRRDCWCKGGGKAGQRPANWREITSRPSGNSSGGRGRNVGRRGKNNNKSSNGGGNSSGSNNNETHFAYAFHATTDVATDFAELEKSGIVVRGFTALIDSGANNHYCSTRDRFIDLRDIDPIPICSADNRTFYAKARSNVPITVLHHGRHVEMLLTDVLYAPEMPLTLISVSRMTKAKFAVHFEQDGAHVLDPNRRIAFLVQERNGLYPVLEVHASKTPTPKPTLPTGTAFATMSLHELHCRMGHADIRALSSMVKRGLVTGIKLTGDEAGFCKGCAMGQLKHEPFPAHRSSPQAKNYGGRVHSDIWGPAPTESLGRCHYFVVFVDDHSDEVIVTGLRAKSEALEAYRHFEAWTKVHHGTAAIGEWQTDGAGEFTSKEAEKHLKEKGTHHRITVHDSSSQNGKAEPYPRFLWLEAVSQAAWLRNRTETEKSQGSTPHTRATGKIPDLSQVRRFGANVWVKLEGASKIDIQAKPCRWVGIDAHAKGHRIYWPELRKISIERNVRFEGEPDETIFPTSIQIEGEMGGKSAPDAPKSPVKTPAPVDTSNKSATSKTSPKTPDAPSAPDPEPSNSPSHRASPPFTPPSPLTSLPPSEGVPDTLSPEPEGHSWRTRKPSKWLQDIASGKGDTGGRGAAKVPDSVLPDIPSAKAAIAYDGDWLDGAVAMAIRAAFAGDEAPLAAFATMDGDSPTVREALKGDEREMWEKSMKEEITKLEQRRTWELRDEDNNGKSYKSRLVAGGHRQLFNVDFTETAAPTMTLATFRFLLALAAKHDLEAENIDFSSAYINADLEETVYMRQPPGFERSRQEDRVCLLRKAIYGLKQAGRQWYRTVRKLMEDDLGFTRCAADPAVFYLFEGGIGLIVGIHVDDSLILSNSAAACQALKREIGARFDITDLGPVRWLLGFEIRRDRAARRLTISQSVYIDTLAERFGMQDARPLSVPLDPHANLFDDHASDGPIDNEPYAPLTGSLMYAAIGTRFDIAFPTSTLARFMSNPRRIHWEAGKRVLRYLIGTKDKVLTLGLDDSGLTAYSDVDHASQPDRHSVSGNVFLYDSAAISWSSRKQAPIALSSTEAEYIAAASAAREIVWLCALVSELGDLSPSPTSLRCDNQSAIALANNGLMNSRTKHIDIRYRYVHEAIENGLLALSYVPTNDQAADLFTKALPRAKVEYFSHLLGLRTA</sequence>
<accession>A0A8H6TW74</accession>
<evidence type="ECO:0000256" key="3">
    <source>
        <dbReference type="PROSITE-ProRule" id="PRU00047"/>
    </source>
</evidence>
<dbReference type="Proteomes" id="UP000620124">
    <property type="component" value="Unassembled WGS sequence"/>
</dbReference>
<dbReference type="CDD" id="cd09272">
    <property type="entry name" value="RNase_HI_RT_Ty1"/>
    <property type="match status" value="1"/>
</dbReference>
<proteinExistence type="predicted"/>
<dbReference type="InterPro" id="IPR012337">
    <property type="entry name" value="RNaseH-like_sf"/>
</dbReference>
<dbReference type="OrthoDB" id="7691805at2759"/>
<dbReference type="InterPro" id="IPR001878">
    <property type="entry name" value="Znf_CCHC"/>
</dbReference>
<dbReference type="Pfam" id="PF07727">
    <property type="entry name" value="RVT_2"/>
    <property type="match status" value="1"/>
</dbReference>
<dbReference type="GO" id="GO:0004190">
    <property type="term" value="F:aspartic-type endopeptidase activity"/>
    <property type="evidence" value="ECO:0007669"/>
    <property type="project" value="UniProtKB-KW"/>
</dbReference>
<dbReference type="PANTHER" id="PTHR11439:SF483">
    <property type="entry name" value="PEPTIDE SYNTHASE GLIP-LIKE, PUTATIVE (AFU_ORTHOLOGUE AFUA_3G12920)-RELATED"/>
    <property type="match status" value="1"/>
</dbReference>
<dbReference type="PROSITE" id="PS50994">
    <property type="entry name" value="INTEGRASE"/>
    <property type="match status" value="1"/>
</dbReference>
<dbReference type="InterPro" id="IPR001584">
    <property type="entry name" value="Integrase_cat-core"/>
</dbReference>
<keyword evidence="8" id="KW-1185">Reference proteome</keyword>
<evidence type="ECO:0000313" key="7">
    <source>
        <dbReference type="EMBL" id="KAF7326533.1"/>
    </source>
</evidence>
<feature type="region of interest" description="Disordered" evidence="4">
    <location>
        <begin position="251"/>
        <end position="301"/>
    </location>
</feature>
<evidence type="ECO:0000256" key="2">
    <source>
        <dbReference type="ARBA" id="ARBA00022884"/>
    </source>
</evidence>
<protein>
    <submittedName>
        <fullName evidence="7">Transcription factor</fullName>
    </submittedName>
</protein>
<feature type="region of interest" description="Disordered" evidence="4">
    <location>
        <begin position="761"/>
        <end position="879"/>
    </location>
</feature>
<organism evidence="7 8">
    <name type="scientific">Mycena venus</name>
    <dbReference type="NCBI Taxonomy" id="2733690"/>
    <lineage>
        <taxon>Eukaryota</taxon>
        <taxon>Fungi</taxon>
        <taxon>Dikarya</taxon>
        <taxon>Basidiomycota</taxon>
        <taxon>Agaricomycotina</taxon>
        <taxon>Agaricomycetes</taxon>
        <taxon>Agaricomycetidae</taxon>
        <taxon>Agaricales</taxon>
        <taxon>Marasmiineae</taxon>
        <taxon>Mycenaceae</taxon>
        <taxon>Mycena</taxon>
    </lineage>
</organism>
<dbReference type="GO" id="GO:0008270">
    <property type="term" value="F:zinc ion binding"/>
    <property type="evidence" value="ECO:0007669"/>
    <property type="project" value="UniProtKB-KW"/>
</dbReference>
<dbReference type="SUPFAM" id="SSF56672">
    <property type="entry name" value="DNA/RNA polymerases"/>
    <property type="match status" value="1"/>
</dbReference>
<dbReference type="PANTHER" id="PTHR11439">
    <property type="entry name" value="GAG-POL-RELATED RETROTRANSPOSON"/>
    <property type="match status" value="1"/>
</dbReference>
<dbReference type="EMBL" id="JACAZI010000043">
    <property type="protein sequence ID" value="KAF7326533.1"/>
    <property type="molecule type" value="Genomic_DNA"/>
</dbReference>
<dbReference type="PROSITE" id="PS50158">
    <property type="entry name" value="ZF_CCHC"/>
    <property type="match status" value="1"/>
</dbReference>
<feature type="domain" description="CCHC-type" evidence="5">
    <location>
        <begin position="233"/>
        <end position="246"/>
    </location>
</feature>